<dbReference type="EMBL" id="JBHTBY010000006">
    <property type="protein sequence ID" value="MFC7320686.1"/>
    <property type="molecule type" value="Genomic_DNA"/>
</dbReference>
<sequence length="151" mass="18134">MQWTRKDLSLYIKEKEYIDTLIIPLIPFNPASDSNVTKEAFQRELNQLFTHLLEKEYRGRIIVSPEYDYITGSNETEVRRINQWVESFQSQPLSHVFLFTFDPKWKKWEQELKGQLLWIPSMNERDLHSSETKSFVKEQVSQISELITAYW</sequence>
<comment type="caution">
    <text evidence="1">The sequence shown here is derived from an EMBL/GenBank/DDBJ whole genome shotgun (WGS) entry which is preliminary data.</text>
</comment>
<dbReference type="Pfam" id="PF10673">
    <property type="entry name" value="DUF2487"/>
    <property type="match status" value="1"/>
</dbReference>
<dbReference type="Proteomes" id="UP001596494">
    <property type="component" value="Unassembled WGS sequence"/>
</dbReference>
<gene>
    <name evidence="1" type="ORF">ACFQMN_07315</name>
</gene>
<name>A0ABW2K3S4_9BACI</name>
<dbReference type="RefSeq" id="WP_289214301.1">
    <property type="nucleotide sequence ID" value="NZ_JAPVRC010000001.1"/>
</dbReference>
<keyword evidence="2" id="KW-1185">Reference proteome</keyword>
<reference evidence="2" key="1">
    <citation type="journal article" date="2019" name="Int. J. Syst. Evol. Microbiol.">
        <title>The Global Catalogue of Microorganisms (GCM) 10K type strain sequencing project: providing services to taxonomists for standard genome sequencing and annotation.</title>
        <authorList>
            <consortium name="The Broad Institute Genomics Platform"/>
            <consortium name="The Broad Institute Genome Sequencing Center for Infectious Disease"/>
            <person name="Wu L."/>
            <person name="Ma J."/>
        </authorList>
    </citation>
    <scope>NUCLEOTIDE SEQUENCE [LARGE SCALE GENOMIC DNA]</scope>
    <source>
        <strain evidence="2">CCUG 73951</strain>
    </source>
</reference>
<dbReference type="InterPro" id="IPR019615">
    <property type="entry name" value="DUF2487"/>
</dbReference>
<accession>A0ABW2K3S4</accession>
<protein>
    <submittedName>
        <fullName evidence="1">DUF2487 family protein</fullName>
    </submittedName>
</protein>
<proteinExistence type="predicted"/>
<evidence type="ECO:0000313" key="2">
    <source>
        <dbReference type="Proteomes" id="UP001596494"/>
    </source>
</evidence>
<organism evidence="1 2">
    <name type="scientific">Halobacillus campisalis</name>
    <dbReference type="NCBI Taxonomy" id="435909"/>
    <lineage>
        <taxon>Bacteria</taxon>
        <taxon>Bacillati</taxon>
        <taxon>Bacillota</taxon>
        <taxon>Bacilli</taxon>
        <taxon>Bacillales</taxon>
        <taxon>Bacillaceae</taxon>
        <taxon>Halobacillus</taxon>
    </lineage>
</organism>
<evidence type="ECO:0000313" key="1">
    <source>
        <dbReference type="EMBL" id="MFC7320686.1"/>
    </source>
</evidence>